<organism evidence="3 4">
    <name type="scientific">Paenibacillus selenitireducens</name>
    <dbReference type="NCBI Taxonomy" id="1324314"/>
    <lineage>
        <taxon>Bacteria</taxon>
        <taxon>Bacillati</taxon>
        <taxon>Bacillota</taxon>
        <taxon>Bacilli</taxon>
        <taxon>Bacillales</taxon>
        <taxon>Paenibacillaceae</taxon>
        <taxon>Paenibacillus</taxon>
    </lineage>
</organism>
<evidence type="ECO:0000259" key="2">
    <source>
        <dbReference type="Pfam" id="PF03358"/>
    </source>
</evidence>
<gene>
    <name evidence="3" type="ORF">BVG16_15115</name>
</gene>
<evidence type="ECO:0000313" key="3">
    <source>
        <dbReference type="EMBL" id="OPA77758.1"/>
    </source>
</evidence>
<dbReference type="GO" id="GO:0010181">
    <property type="term" value="F:FMN binding"/>
    <property type="evidence" value="ECO:0007669"/>
    <property type="project" value="TreeGrafter"/>
</dbReference>
<dbReference type="InterPro" id="IPR005025">
    <property type="entry name" value="FMN_Rdtase-like_dom"/>
</dbReference>
<dbReference type="OrthoDB" id="9790975at2"/>
<name>A0A1T2XD55_9BACL</name>
<dbReference type="GO" id="GO:0016491">
    <property type="term" value="F:oxidoreductase activity"/>
    <property type="evidence" value="ECO:0007669"/>
    <property type="project" value="InterPro"/>
</dbReference>
<dbReference type="STRING" id="1324314.BVG16_15115"/>
<dbReference type="InterPro" id="IPR029039">
    <property type="entry name" value="Flavoprotein-like_sf"/>
</dbReference>
<dbReference type="EMBL" id="MSZX01000005">
    <property type="protein sequence ID" value="OPA77758.1"/>
    <property type="molecule type" value="Genomic_DNA"/>
</dbReference>
<proteinExistence type="inferred from homology"/>
<sequence>MNIVIIAGSNRKSATSTHLAEYIAKLIRQRNHQVTWIDLYHSPLPFYSSDQSYAEIAAVTDFKHAILQADAVVLASPEYHGSISGVLKNALDFVSKDHFSGKAVLSISSAGGAVGISSLQQLQAIVRNLHGINAPEWISIGGSQRKSFEASLDVYEVSQDIDDRIHRALGAFLELARLVRG</sequence>
<dbReference type="GO" id="GO:0005829">
    <property type="term" value="C:cytosol"/>
    <property type="evidence" value="ECO:0007669"/>
    <property type="project" value="TreeGrafter"/>
</dbReference>
<protein>
    <submittedName>
        <fullName evidence="3">NADPH-dependent oxidoreductase</fullName>
    </submittedName>
</protein>
<dbReference type="AlphaFoldDB" id="A0A1T2XD55"/>
<dbReference type="PANTHER" id="PTHR30543:SF21">
    <property type="entry name" value="NAD(P)H-DEPENDENT FMN REDUCTASE LOT6"/>
    <property type="match status" value="1"/>
</dbReference>
<dbReference type="Proteomes" id="UP000190188">
    <property type="component" value="Unassembled WGS sequence"/>
</dbReference>
<evidence type="ECO:0000313" key="4">
    <source>
        <dbReference type="Proteomes" id="UP000190188"/>
    </source>
</evidence>
<dbReference type="Gene3D" id="3.40.50.360">
    <property type="match status" value="1"/>
</dbReference>
<evidence type="ECO:0000256" key="1">
    <source>
        <dbReference type="ARBA" id="ARBA00009428"/>
    </source>
</evidence>
<reference evidence="3 4" key="1">
    <citation type="submission" date="2017-01" db="EMBL/GenBank/DDBJ databases">
        <title>Genome analysis of Paenibacillus selenitrireducens ES3-24.</title>
        <authorList>
            <person name="Xu D."/>
            <person name="Yao R."/>
            <person name="Zheng S."/>
        </authorList>
    </citation>
    <scope>NUCLEOTIDE SEQUENCE [LARGE SCALE GENOMIC DNA]</scope>
    <source>
        <strain evidence="3 4">ES3-24</strain>
    </source>
</reference>
<feature type="domain" description="NADPH-dependent FMN reductase-like" evidence="2">
    <location>
        <begin position="1"/>
        <end position="141"/>
    </location>
</feature>
<comment type="similarity">
    <text evidence="1">Belongs to the azoreductase type 2 family.</text>
</comment>
<dbReference type="Pfam" id="PF03358">
    <property type="entry name" value="FMN_red"/>
    <property type="match status" value="1"/>
</dbReference>
<dbReference type="PANTHER" id="PTHR30543">
    <property type="entry name" value="CHROMATE REDUCTASE"/>
    <property type="match status" value="1"/>
</dbReference>
<dbReference type="SUPFAM" id="SSF52218">
    <property type="entry name" value="Flavoproteins"/>
    <property type="match status" value="1"/>
</dbReference>
<dbReference type="RefSeq" id="WP_078499502.1">
    <property type="nucleotide sequence ID" value="NZ_MSZX01000005.1"/>
</dbReference>
<comment type="caution">
    <text evidence="3">The sequence shown here is derived from an EMBL/GenBank/DDBJ whole genome shotgun (WGS) entry which is preliminary data.</text>
</comment>
<dbReference type="InterPro" id="IPR050712">
    <property type="entry name" value="NAD(P)H-dep_reductase"/>
</dbReference>
<keyword evidence="4" id="KW-1185">Reference proteome</keyword>
<accession>A0A1T2XD55</accession>